<reference evidence="6" key="1">
    <citation type="submission" date="2022-03" db="EMBL/GenBank/DDBJ databases">
        <authorList>
            <person name="Santos J.D.N."/>
            <person name="Kallscheuer N."/>
            <person name="Jogler C."/>
            <person name="Lage O.M."/>
        </authorList>
    </citation>
    <scope>NUCLEOTIDE SEQUENCE</scope>
    <source>
        <strain evidence="6">M600PL45_2</strain>
    </source>
</reference>
<evidence type="ECO:0000259" key="5">
    <source>
        <dbReference type="PROSITE" id="PS50937"/>
    </source>
</evidence>
<gene>
    <name evidence="6" type="ORF">MMA15_23205</name>
</gene>
<evidence type="ECO:0000256" key="4">
    <source>
        <dbReference type="ARBA" id="ARBA00023163"/>
    </source>
</evidence>
<evidence type="ECO:0000256" key="2">
    <source>
        <dbReference type="ARBA" id="ARBA00023015"/>
    </source>
</evidence>
<dbReference type="PANTHER" id="PTHR30204">
    <property type="entry name" value="REDOX-CYCLING DRUG-SENSING TRANSCRIPTIONAL ACTIVATOR SOXR"/>
    <property type="match status" value="1"/>
</dbReference>
<dbReference type="EMBL" id="JAKWJU010000002">
    <property type="protein sequence ID" value="MCH6163192.1"/>
    <property type="molecule type" value="Genomic_DNA"/>
</dbReference>
<sequence length="281" mass="30932">MLSISDFSSICQLPPQTLRYYHSEGLLVPAEVDEATGYRTYNFDQVEQAMLVTVLRGSGLSVKDVRRVLDEPDTATALLQQHSVEVRRRREIQDNALGDARVLLAAWPEPRIRQVPGMTVVSKVVPGPETGARDYYDWDYADTALAATLEEVIETVESCGAVVSGSPWRSPAAETEEQMKQQVTAEGPHWLVKVPVTADEKALAALHGDVEVQSFQAREELSIVLPGRSSNAKYATAISRLVQYPAQHDLGGRMVEITAVRQVLHEDSVETAMALVAFDES</sequence>
<protein>
    <submittedName>
        <fullName evidence="6">MerR family transcriptional regulator</fullName>
    </submittedName>
</protein>
<dbReference type="SMART" id="SM00422">
    <property type="entry name" value="HTH_MERR"/>
    <property type="match status" value="1"/>
</dbReference>
<proteinExistence type="predicted"/>
<dbReference type="Gene3D" id="1.10.1660.10">
    <property type="match status" value="1"/>
</dbReference>
<dbReference type="PANTHER" id="PTHR30204:SF69">
    <property type="entry name" value="MERR-FAMILY TRANSCRIPTIONAL REGULATOR"/>
    <property type="match status" value="1"/>
</dbReference>
<reference evidence="6" key="2">
    <citation type="journal article" date="2023" name="Int. J. Syst. Evol. Microbiol.">
        <title>Streptomyces marispadix sp. nov., isolated from marine beach sediment of the Northern Coast of Portugal.</title>
        <authorList>
            <person name="dos Santos J.D.N."/>
            <person name="Vitorino I.R."/>
            <person name="Kallscheuer N."/>
            <person name="Srivastava A."/>
            <person name="Krautwurst S."/>
            <person name="Marz M."/>
            <person name="Jogler C."/>
            <person name="Lobo Da Cunha A."/>
            <person name="Catita J."/>
            <person name="Goncalves H."/>
            <person name="Gonzalez I."/>
            <person name="Reyes F."/>
            <person name="Lage O.M."/>
        </authorList>
    </citation>
    <scope>NUCLEOTIDE SEQUENCE</scope>
    <source>
        <strain evidence="6">M600PL45_2</strain>
    </source>
</reference>
<accession>A0ABS9T3V7</accession>
<keyword evidence="3" id="KW-0238">DNA-binding</keyword>
<dbReference type="Pfam" id="PF13411">
    <property type="entry name" value="MerR_1"/>
    <property type="match status" value="1"/>
</dbReference>
<keyword evidence="1" id="KW-0678">Repressor</keyword>
<dbReference type="RefSeq" id="WP_241062027.1">
    <property type="nucleotide sequence ID" value="NZ_JAKWJU010000002.1"/>
</dbReference>
<name>A0ABS9T3V7_9ACTN</name>
<evidence type="ECO:0000256" key="1">
    <source>
        <dbReference type="ARBA" id="ARBA00022491"/>
    </source>
</evidence>
<dbReference type="PROSITE" id="PS50937">
    <property type="entry name" value="HTH_MERR_2"/>
    <property type="match status" value="1"/>
</dbReference>
<comment type="caution">
    <text evidence="6">The sequence shown here is derived from an EMBL/GenBank/DDBJ whole genome shotgun (WGS) entry which is preliminary data.</text>
</comment>
<dbReference type="InterPro" id="IPR009061">
    <property type="entry name" value="DNA-bd_dom_put_sf"/>
</dbReference>
<evidence type="ECO:0000313" key="7">
    <source>
        <dbReference type="Proteomes" id="UP001166784"/>
    </source>
</evidence>
<dbReference type="Proteomes" id="UP001166784">
    <property type="component" value="Unassembled WGS sequence"/>
</dbReference>
<evidence type="ECO:0000256" key="3">
    <source>
        <dbReference type="ARBA" id="ARBA00023125"/>
    </source>
</evidence>
<feature type="domain" description="HTH merR-type" evidence="5">
    <location>
        <begin position="1"/>
        <end position="71"/>
    </location>
</feature>
<evidence type="ECO:0000313" key="6">
    <source>
        <dbReference type="EMBL" id="MCH6163192.1"/>
    </source>
</evidence>
<dbReference type="InterPro" id="IPR047057">
    <property type="entry name" value="MerR_fam"/>
</dbReference>
<organism evidence="6 7">
    <name type="scientific">Streptomyces marispadix</name>
    <dbReference type="NCBI Taxonomy" id="2922868"/>
    <lineage>
        <taxon>Bacteria</taxon>
        <taxon>Bacillati</taxon>
        <taxon>Actinomycetota</taxon>
        <taxon>Actinomycetes</taxon>
        <taxon>Kitasatosporales</taxon>
        <taxon>Streptomycetaceae</taxon>
        <taxon>Streptomyces</taxon>
    </lineage>
</organism>
<keyword evidence="7" id="KW-1185">Reference proteome</keyword>
<dbReference type="SUPFAM" id="SSF46955">
    <property type="entry name" value="Putative DNA-binding domain"/>
    <property type="match status" value="1"/>
</dbReference>
<dbReference type="InterPro" id="IPR000551">
    <property type="entry name" value="MerR-type_HTH_dom"/>
</dbReference>
<keyword evidence="4" id="KW-0804">Transcription</keyword>
<keyword evidence="2" id="KW-0805">Transcription regulation</keyword>